<dbReference type="Pfam" id="PF15999">
    <property type="entry name" value="DUF4774"/>
    <property type="match status" value="1"/>
</dbReference>
<dbReference type="InParanoid" id="A0A6J2Y2C9"/>
<evidence type="ECO:0000259" key="3">
    <source>
        <dbReference type="Pfam" id="PF15999"/>
    </source>
</evidence>
<feature type="signal peptide" evidence="2">
    <location>
        <begin position="1"/>
        <end position="17"/>
    </location>
</feature>
<feature type="chain" id="PRO_5026782379" evidence="2">
    <location>
        <begin position="18"/>
        <end position="456"/>
    </location>
</feature>
<protein>
    <submittedName>
        <fullName evidence="5">Uncharacterized protein LOC115883718</fullName>
    </submittedName>
</protein>
<evidence type="ECO:0000256" key="1">
    <source>
        <dbReference type="SAM" id="MobiDB-lite"/>
    </source>
</evidence>
<dbReference type="OrthoDB" id="8194084at2759"/>
<evidence type="ECO:0000313" key="4">
    <source>
        <dbReference type="Proteomes" id="UP000504635"/>
    </source>
</evidence>
<evidence type="ECO:0000313" key="5">
    <source>
        <dbReference type="RefSeq" id="XP_030757978.1"/>
    </source>
</evidence>
<reference evidence="5" key="1">
    <citation type="submission" date="2025-08" db="UniProtKB">
        <authorList>
            <consortium name="RefSeq"/>
        </authorList>
    </citation>
    <scope>IDENTIFICATION</scope>
    <source>
        <tissue evidence="5">Gonads</tissue>
    </source>
</reference>
<name>A0A6J2Y2C9_SITOR</name>
<organism evidence="4 5">
    <name type="scientific">Sitophilus oryzae</name>
    <name type="common">Rice weevil</name>
    <name type="synonym">Curculio oryzae</name>
    <dbReference type="NCBI Taxonomy" id="7048"/>
    <lineage>
        <taxon>Eukaryota</taxon>
        <taxon>Metazoa</taxon>
        <taxon>Ecdysozoa</taxon>
        <taxon>Arthropoda</taxon>
        <taxon>Hexapoda</taxon>
        <taxon>Insecta</taxon>
        <taxon>Pterygota</taxon>
        <taxon>Neoptera</taxon>
        <taxon>Endopterygota</taxon>
        <taxon>Coleoptera</taxon>
        <taxon>Polyphaga</taxon>
        <taxon>Cucujiformia</taxon>
        <taxon>Curculionidae</taxon>
        <taxon>Dryophthorinae</taxon>
        <taxon>Sitophilus</taxon>
    </lineage>
</organism>
<sequence length="456" mass="49191">MIIHLGFVVTVLYTVSAQNSTTTEPAQAKETTTAAPAAISRENEIVEAQPEVNQFYLRPQLNPQLVPYAYLEPQLQFDPGFSRIQPQVVLYGGGQGQPILINPGNPPGNFLIPQGPGPNIIVRNNPQGSVFPVAGYPKPAHIPPIEKDAEEIPVNPAKIPPFPKTKPASKGKPEKLETFNEPNSTEQSLNNNVGQFPAAKPDSTSLQPGERFFILNGDNIFAYPIQAESLGFPGLKYTSVEPFPKNPPKFVLQKSNLSPISLPNLILQNSVENSQSPPSEESKVEENRKILRNAQSYARTLFPENVINSDYRLLNQDTNQNSEFVPPQLVGQFRFVPNAIPNFYPYRDDIQDDAVVIDANVDASNIDGRLENTQKVEVETTTTSQPTTTEKQSDPGTAQAGPQATAIAGPGGTAGSSPRGTAIVGKGGLAISSPVATAVAGTKEDEKKKNATTKKP</sequence>
<dbReference type="RefSeq" id="XP_030757978.1">
    <property type="nucleotide sequence ID" value="XM_030902118.1"/>
</dbReference>
<feature type="domain" description="DUF4774" evidence="3">
    <location>
        <begin position="400"/>
        <end position="442"/>
    </location>
</feature>
<keyword evidence="2" id="KW-0732">Signal</keyword>
<dbReference type="Proteomes" id="UP000504635">
    <property type="component" value="Unplaced"/>
</dbReference>
<dbReference type="InterPro" id="IPR031942">
    <property type="entry name" value="DUF4774"/>
</dbReference>
<feature type="region of interest" description="Disordered" evidence="1">
    <location>
        <begin position="368"/>
        <end position="456"/>
    </location>
</feature>
<proteinExistence type="predicted"/>
<evidence type="ECO:0000256" key="2">
    <source>
        <dbReference type="SAM" id="SignalP"/>
    </source>
</evidence>
<feature type="region of interest" description="Disordered" evidence="1">
    <location>
        <begin position="157"/>
        <end position="186"/>
    </location>
</feature>
<gene>
    <name evidence="5" type="primary">LOC115883718</name>
</gene>
<accession>A0A6J2Y2C9</accession>
<feature type="compositionally biased region" description="Low complexity" evidence="1">
    <location>
        <begin position="380"/>
        <end position="408"/>
    </location>
</feature>
<keyword evidence="4" id="KW-1185">Reference proteome</keyword>
<dbReference type="AlphaFoldDB" id="A0A6J2Y2C9"/>
<dbReference type="GeneID" id="115883718"/>
<dbReference type="KEGG" id="soy:115883718"/>
<feature type="compositionally biased region" description="Basic and acidic residues" evidence="1">
    <location>
        <begin position="368"/>
        <end position="378"/>
    </location>
</feature>